<dbReference type="PANTHER" id="PTHR39961:SF1">
    <property type="entry name" value="DUF458 DOMAIN-CONTAINING PROTEIN"/>
    <property type="match status" value="1"/>
</dbReference>
<accession>A0A1G2HHB5</accession>
<dbReference type="Proteomes" id="UP000176770">
    <property type="component" value="Unassembled WGS sequence"/>
</dbReference>
<evidence type="ECO:0000313" key="1">
    <source>
        <dbReference type="EMBL" id="OGZ61894.1"/>
    </source>
</evidence>
<organism evidence="1 2">
    <name type="scientific">Candidatus Spechtbacteria bacterium RIFCSPLOWO2_12_FULL_38_22</name>
    <dbReference type="NCBI Taxonomy" id="1802165"/>
    <lineage>
        <taxon>Bacteria</taxon>
        <taxon>Candidatus Spechtiibacteriota</taxon>
    </lineage>
</organism>
<protein>
    <recommendedName>
        <fullName evidence="3">DUF458 domain-containing protein</fullName>
    </recommendedName>
</protein>
<dbReference type="InterPro" id="IPR007405">
    <property type="entry name" value="Phage_KVP40_Orf299"/>
</dbReference>
<evidence type="ECO:0008006" key="3">
    <source>
        <dbReference type="Google" id="ProtNLM"/>
    </source>
</evidence>
<reference evidence="1 2" key="1">
    <citation type="journal article" date="2016" name="Nat. Commun.">
        <title>Thousands of microbial genomes shed light on interconnected biogeochemical processes in an aquifer system.</title>
        <authorList>
            <person name="Anantharaman K."/>
            <person name="Brown C.T."/>
            <person name="Hug L.A."/>
            <person name="Sharon I."/>
            <person name="Castelle C.J."/>
            <person name="Probst A.J."/>
            <person name="Thomas B.C."/>
            <person name="Singh A."/>
            <person name="Wilkins M.J."/>
            <person name="Karaoz U."/>
            <person name="Brodie E.L."/>
            <person name="Williams K.H."/>
            <person name="Hubbard S.S."/>
            <person name="Banfield J.F."/>
        </authorList>
    </citation>
    <scope>NUCLEOTIDE SEQUENCE [LARGE SCALE GENOMIC DNA]</scope>
</reference>
<name>A0A1G2HHB5_9BACT</name>
<evidence type="ECO:0000313" key="2">
    <source>
        <dbReference type="Proteomes" id="UP000176770"/>
    </source>
</evidence>
<dbReference type="AlphaFoldDB" id="A0A1G2HHB5"/>
<comment type="caution">
    <text evidence="1">The sequence shown here is derived from an EMBL/GenBank/DDBJ whole genome shotgun (WGS) entry which is preliminary data.</text>
</comment>
<dbReference type="Pfam" id="PF04308">
    <property type="entry name" value="RNaseH_like"/>
    <property type="match status" value="1"/>
</dbReference>
<sequence>MQKDTQYDFSSFVTVSREQKSFGEMLQDIRSYVDEAPAYNYRVIVGTDSEGYGEVVYATAVVVHRVGNGARAYICKNRIYTPHRVLRDKIYNESMLSLALAQKLVPFLADMLGKEFVQSNFAIHSDIGNSGDTREMIKEVIGMVTGYGFQVEIKPESYAASSVADRFVVPPKKTISLAV</sequence>
<dbReference type="PANTHER" id="PTHR39961">
    <property type="entry name" value="HYPOTHETICAL CYTOSOLIC PROTEIN"/>
    <property type="match status" value="1"/>
</dbReference>
<proteinExistence type="predicted"/>
<dbReference type="EMBL" id="MHOK01000013">
    <property type="protein sequence ID" value="OGZ61894.1"/>
    <property type="molecule type" value="Genomic_DNA"/>
</dbReference>
<gene>
    <name evidence="1" type="ORF">A3F94_00605</name>
</gene>